<gene>
    <name evidence="2" type="ORF">LAFE_0B10044G</name>
</gene>
<proteinExistence type="predicted"/>
<protein>
    <submittedName>
        <fullName evidence="2">LAFE_0B10044g1_1</fullName>
    </submittedName>
</protein>
<accession>A0A1G4M8E8</accession>
<evidence type="ECO:0000313" key="3">
    <source>
        <dbReference type="Proteomes" id="UP000190831"/>
    </source>
</evidence>
<evidence type="ECO:0000256" key="1">
    <source>
        <dbReference type="SAM" id="SignalP"/>
    </source>
</evidence>
<keyword evidence="1" id="KW-0732">Signal</keyword>
<feature type="signal peptide" evidence="1">
    <location>
        <begin position="1"/>
        <end position="22"/>
    </location>
</feature>
<keyword evidence="3" id="KW-1185">Reference proteome</keyword>
<dbReference type="EMBL" id="LT598489">
    <property type="protein sequence ID" value="SCW00127.1"/>
    <property type="molecule type" value="Genomic_DNA"/>
</dbReference>
<name>A0A1G4M8E8_LACFM</name>
<dbReference type="Proteomes" id="UP000190831">
    <property type="component" value="Chromosome B"/>
</dbReference>
<feature type="chain" id="PRO_5009237236" evidence="1">
    <location>
        <begin position="23"/>
        <end position="163"/>
    </location>
</feature>
<reference evidence="3" key="1">
    <citation type="submission" date="2016-03" db="EMBL/GenBank/DDBJ databases">
        <authorList>
            <person name="Devillers H."/>
        </authorList>
    </citation>
    <scope>NUCLEOTIDE SEQUENCE [LARGE SCALE GENOMIC DNA]</scope>
</reference>
<dbReference type="AlphaFoldDB" id="A0A1G4M8E8"/>
<evidence type="ECO:0000313" key="2">
    <source>
        <dbReference type="EMBL" id="SCW00127.1"/>
    </source>
</evidence>
<organism evidence="2 3">
    <name type="scientific">Lachancea fermentati</name>
    <name type="common">Zygosaccharomyces fermentati</name>
    <dbReference type="NCBI Taxonomy" id="4955"/>
    <lineage>
        <taxon>Eukaryota</taxon>
        <taxon>Fungi</taxon>
        <taxon>Dikarya</taxon>
        <taxon>Ascomycota</taxon>
        <taxon>Saccharomycotina</taxon>
        <taxon>Saccharomycetes</taxon>
        <taxon>Saccharomycetales</taxon>
        <taxon>Saccharomycetaceae</taxon>
        <taxon>Lachancea</taxon>
    </lineage>
</organism>
<sequence>MPAAAAMAALAAAFGCLREVAGQSRSGLFAGTGGLAATLRFARGQRSCLAVRARSYVSTWSCVCGWCIPRPGRRYASLAALYGNSSYLQWTGVGSSMVSIQYVENSSFADQLRQSEPPQKVCVCTRRGPRSCPRKWNQLWHIYLTGAPGNTAVRPRDNFWANS</sequence>